<dbReference type="InterPro" id="IPR002083">
    <property type="entry name" value="MATH/TRAF_dom"/>
</dbReference>
<dbReference type="PANTHER" id="PTHR26379">
    <property type="entry name" value="BTB/POZ AND MATH DOMAIN-CONTAINING PROTEIN 1"/>
    <property type="match status" value="1"/>
</dbReference>
<dbReference type="CDD" id="cd00121">
    <property type="entry name" value="MATH"/>
    <property type="match status" value="1"/>
</dbReference>
<evidence type="ECO:0000259" key="4">
    <source>
        <dbReference type="PROSITE" id="PS50144"/>
    </source>
</evidence>
<dbReference type="Proteomes" id="UP000636709">
    <property type="component" value="Unassembled WGS sequence"/>
</dbReference>
<dbReference type="Gene3D" id="2.60.210.10">
    <property type="entry name" value="Apoptosis, Tumor Necrosis Factor Receptor Associated Protein 2, Chain A"/>
    <property type="match status" value="1"/>
</dbReference>
<keyword evidence="6" id="KW-1185">Reference proteome</keyword>
<dbReference type="InterPro" id="IPR056423">
    <property type="entry name" value="BACK_BPM_SPOP"/>
</dbReference>
<accession>A0A835AN10</accession>
<evidence type="ECO:0000313" key="6">
    <source>
        <dbReference type="Proteomes" id="UP000636709"/>
    </source>
</evidence>
<evidence type="ECO:0000256" key="1">
    <source>
        <dbReference type="ARBA" id="ARBA00004906"/>
    </source>
</evidence>
<dbReference type="AlphaFoldDB" id="A0A835AN10"/>
<sequence>MASSRRPTRRTMSRSKQETEDCTHVFEISQYSLLEGFKTGLSIQSADFTVGGHDWCILFYPSGSGSEEKEGYVSIFLKLMSEATDVSASFDFRLLDPTTGVSSSVHYGGHVFCTAHSVWGFRQFKKMSELKHPSSTLSLHLGNLLESGEGADVKFKVKGEVISAHKVVVAAQSPVFKAQLYGPMSNKKKTIIAIEDMEPSVFKSLLHFIYKDSLPSVEDLDDGDEIEVVKHLLEAADRYGVERMKVICESILGKRVDIEGVADTLVLADQLHCSQLKDACIQFINSSNRTGC</sequence>
<dbReference type="InterPro" id="IPR000210">
    <property type="entry name" value="BTB/POZ_dom"/>
</dbReference>
<comment type="pathway">
    <text evidence="1">Protein modification; protein ubiquitination.</text>
</comment>
<dbReference type="PROSITE" id="PS50097">
    <property type="entry name" value="BTB"/>
    <property type="match status" value="1"/>
</dbReference>
<dbReference type="PANTHER" id="PTHR26379:SF474">
    <property type="entry name" value="OS08G0228200 PROTEIN"/>
    <property type="match status" value="1"/>
</dbReference>
<organism evidence="5 6">
    <name type="scientific">Digitaria exilis</name>
    <dbReference type="NCBI Taxonomy" id="1010633"/>
    <lineage>
        <taxon>Eukaryota</taxon>
        <taxon>Viridiplantae</taxon>
        <taxon>Streptophyta</taxon>
        <taxon>Embryophyta</taxon>
        <taxon>Tracheophyta</taxon>
        <taxon>Spermatophyta</taxon>
        <taxon>Magnoliopsida</taxon>
        <taxon>Liliopsida</taxon>
        <taxon>Poales</taxon>
        <taxon>Poaceae</taxon>
        <taxon>PACMAD clade</taxon>
        <taxon>Panicoideae</taxon>
        <taxon>Panicodae</taxon>
        <taxon>Paniceae</taxon>
        <taxon>Anthephorinae</taxon>
        <taxon>Digitaria</taxon>
    </lineage>
</organism>
<evidence type="ECO:0000256" key="2">
    <source>
        <dbReference type="ARBA" id="ARBA00010846"/>
    </source>
</evidence>
<reference evidence="5" key="1">
    <citation type="submission" date="2020-07" db="EMBL/GenBank/DDBJ databases">
        <title>Genome sequence and genetic diversity analysis of an under-domesticated orphan crop, white fonio (Digitaria exilis).</title>
        <authorList>
            <person name="Bennetzen J.L."/>
            <person name="Chen S."/>
            <person name="Ma X."/>
            <person name="Wang X."/>
            <person name="Yssel A.E.J."/>
            <person name="Chaluvadi S.R."/>
            <person name="Johnson M."/>
            <person name="Gangashetty P."/>
            <person name="Hamidou F."/>
            <person name="Sanogo M.D."/>
            <person name="Zwaenepoel A."/>
            <person name="Wallace J."/>
            <person name="Van De Peer Y."/>
            <person name="Van Deynze A."/>
        </authorList>
    </citation>
    <scope>NUCLEOTIDE SEQUENCE</scope>
    <source>
        <tissue evidence="5">Leaves</tissue>
    </source>
</reference>
<dbReference type="Pfam" id="PF22486">
    <property type="entry name" value="MATH_2"/>
    <property type="match status" value="1"/>
</dbReference>
<dbReference type="SMART" id="SM00061">
    <property type="entry name" value="MATH"/>
    <property type="match status" value="1"/>
</dbReference>
<evidence type="ECO:0000259" key="3">
    <source>
        <dbReference type="PROSITE" id="PS50097"/>
    </source>
</evidence>
<dbReference type="Gene3D" id="3.30.710.10">
    <property type="entry name" value="Potassium Channel Kv1.1, Chain A"/>
    <property type="match status" value="1"/>
</dbReference>
<proteinExistence type="inferred from homology"/>
<dbReference type="PROSITE" id="PS50144">
    <property type="entry name" value="MATH"/>
    <property type="match status" value="1"/>
</dbReference>
<evidence type="ECO:0000313" key="5">
    <source>
        <dbReference type="EMBL" id="KAF8662690.1"/>
    </source>
</evidence>
<dbReference type="InterPro" id="IPR008974">
    <property type="entry name" value="TRAF-like"/>
</dbReference>
<feature type="domain" description="MATH" evidence="4">
    <location>
        <begin position="21"/>
        <end position="157"/>
    </location>
</feature>
<dbReference type="OrthoDB" id="6359816at2759"/>
<comment type="caution">
    <text evidence="5">The sequence shown here is derived from an EMBL/GenBank/DDBJ whole genome shotgun (WGS) entry which is preliminary data.</text>
</comment>
<gene>
    <name evidence="5" type="ORF">HU200_056294</name>
</gene>
<dbReference type="SUPFAM" id="SSF49599">
    <property type="entry name" value="TRAF domain-like"/>
    <property type="match status" value="1"/>
</dbReference>
<protein>
    <submittedName>
        <fullName evidence="5">Uncharacterized protein</fullName>
    </submittedName>
</protein>
<dbReference type="InterPro" id="IPR045005">
    <property type="entry name" value="BPM1-6"/>
</dbReference>
<dbReference type="Pfam" id="PF00651">
    <property type="entry name" value="BTB"/>
    <property type="match status" value="1"/>
</dbReference>
<dbReference type="SMART" id="SM00225">
    <property type="entry name" value="BTB"/>
    <property type="match status" value="1"/>
</dbReference>
<dbReference type="GO" id="GO:0016567">
    <property type="term" value="P:protein ubiquitination"/>
    <property type="evidence" value="ECO:0007669"/>
    <property type="project" value="InterPro"/>
</dbReference>
<comment type="similarity">
    <text evidence="2">Belongs to the Tdpoz family.</text>
</comment>
<dbReference type="CDD" id="cd18280">
    <property type="entry name" value="BTB_POZ_BPM_plant"/>
    <property type="match status" value="1"/>
</dbReference>
<dbReference type="Pfam" id="PF24570">
    <property type="entry name" value="BACK_BPM_SPOP"/>
    <property type="match status" value="1"/>
</dbReference>
<feature type="domain" description="BTB" evidence="3">
    <location>
        <begin position="151"/>
        <end position="218"/>
    </location>
</feature>
<dbReference type="InterPro" id="IPR011333">
    <property type="entry name" value="SKP1/BTB/POZ_sf"/>
</dbReference>
<dbReference type="SUPFAM" id="SSF54695">
    <property type="entry name" value="POZ domain"/>
    <property type="match status" value="1"/>
</dbReference>
<name>A0A835AN10_9POAL</name>
<dbReference type="EMBL" id="JACEFO010002380">
    <property type="protein sequence ID" value="KAF8662690.1"/>
    <property type="molecule type" value="Genomic_DNA"/>
</dbReference>